<sequence>MDSKFEVFYFPIRGRAEFVRLVLAAAKANWENKNVTDWSKEKFSTEGLLYKQVPMLIEHKSSGKELRLVQTGSIVRYIANKFNLVTDCPCKNALLDSYFEGLYEFINGVLKEVFSNRGKENYDEILKEFLKSDFVKNNISYQEAILASNGSNGHYMDDKLTYVDIIAYCFVDSYLNFPNLKGLFTKETTPNLLKVYETVGQNPDIAAYIKSDKRPAN</sequence>
<dbReference type="Gene3D" id="1.20.1050.10">
    <property type="match status" value="1"/>
</dbReference>
<proteinExistence type="predicted"/>
<dbReference type="PROSITE" id="PS50404">
    <property type="entry name" value="GST_NTER"/>
    <property type="match status" value="1"/>
</dbReference>
<evidence type="ECO:0008006" key="5">
    <source>
        <dbReference type="Google" id="ProtNLM"/>
    </source>
</evidence>
<dbReference type="Proteomes" id="UP000193920">
    <property type="component" value="Unassembled WGS sequence"/>
</dbReference>
<dbReference type="Pfam" id="PF14497">
    <property type="entry name" value="GST_C_3"/>
    <property type="match status" value="1"/>
</dbReference>
<evidence type="ECO:0000313" key="4">
    <source>
        <dbReference type="Proteomes" id="UP000193920"/>
    </source>
</evidence>
<dbReference type="OrthoDB" id="414243at2759"/>
<protein>
    <recommendedName>
        <fullName evidence="5">Glutathione S-transferase</fullName>
    </recommendedName>
</protein>
<dbReference type="SUPFAM" id="SSF52833">
    <property type="entry name" value="Thioredoxin-like"/>
    <property type="match status" value="1"/>
</dbReference>
<dbReference type="EMBL" id="MCOG01000143">
    <property type="protein sequence ID" value="ORY37302.1"/>
    <property type="molecule type" value="Genomic_DNA"/>
</dbReference>
<keyword evidence="4" id="KW-1185">Reference proteome</keyword>
<name>A0A1Y2BRD0_9FUNG</name>
<evidence type="ECO:0000259" key="2">
    <source>
        <dbReference type="PROSITE" id="PS50405"/>
    </source>
</evidence>
<dbReference type="InterPro" id="IPR010987">
    <property type="entry name" value="Glutathione-S-Trfase_C-like"/>
</dbReference>
<dbReference type="InterPro" id="IPR040079">
    <property type="entry name" value="Glutathione_S-Trfase"/>
</dbReference>
<dbReference type="InterPro" id="IPR004045">
    <property type="entry name" value="Glutathione_S-Trfase_N"/>
</dbReference>
<dbReference type="InterPro" id="IPR036249">
    <property type="entry name" value="Thioredoxin-like_sf"/>
</dbReference>
<organism evidence="3 4">
    <name type="scientific">Neocallimastix californiae</name>
    <dbReference type="NCBI Taxonomy" id="1754190"/>
    <lineage>
        <taxon>Eukaryota</taxon>
        <taxon>Fungi</taxon>
        <taxon>Fungi incertae sedis</taxon>
        <taxon>Chytridiomycota</taxon>
        <taxon>Chytridiomycota incertae sedis</taxon>
        <taxon>Neocallimastigomycetes</taxon>
        <taxon>Neocallimastigales</taxon>
        <taxon>Neocallimastigaceae</taxon>
        <taxon>Neocallimastix</taxon>
    </lineage>
</organism>
<dbReference type="AlphaFoldDB" id="A0A1Y2BRD0"/>
<dbReference type="PROSITE" id="PS50405">
    <property type="entry name" value="GST_CTER"/>
    <property type="match status" value="1"/>
</dbReference>
<reference evidence="3 4" key="1">
    <citation type="submission" date="2016-08" db="EMBL/GenBank/DDBJ databases">
        <title>A Parts List for Fungal Cellulosomes Revealed by Comparative Genomics.</title>
        <authorList>
            <consortium name="DOE Joint Genome Institute"/>
            <person name="Haitjema C.H."/>
            <person name="Gilmore S.P."/>
            <person name="Henske J.K."/>
            <person name="Solomon K.V."/>
            <person name="De Groot R."/>
            <person name="Kuo A."/>
            <person name="Mondo S.J."/>
            <person name="Salamov A.A."/>
            <person name="Labutti K."/>
            <person name="Zhao Z."/>
            <person name="Chiniquy J."/>
            <person name="Barry K."/>
            <person name="Brewer H.M."/>
            <person name="Purvine S.O."/>
            <person name="Wright A.T."/>
            <person name="Boxma B."/>
            <person name="Van Alen T."/>
            <person name="Hackstein J.H."/>
            <person name="Baker S.E."/>
            <person name="Grigoriev I.V."/>
            <person name="O'Malley M.A."/>
        </authorList>
    </citation>
    <scope>NUCLEOTIDE SEQUENCE [LARGE SCALE GENOMIC DNA]</scope>
    <source>
        <strain evidence="3 4">G1</strain>
    </source>
</reference>
<comment type="caution">
    <text evidence="3">The sequence shown here is derived from an EMBL/GenBank/DDBJ whole genome shotgun (WGS) entry which is preliminary data.</text>
</comment>
<dbReference type="GO" id="GO:0004364">
    <property type="term" value="F:glutathione transferase activity"/>
    <property type="evidence" value="ECO:0007669"/>
    <property type="project" value="TreeGrafter"/>
</dbReference>
<feature type="domain" description="GST C-terminal" evidence="2">
    <location>
        <begin position="88"/>
        <end position="217"/>
    </location>
</feature>
<dbReference type="Pfam" id="PF02798">
    <property type="entry name" value="GST_N"/>
    <property type="match status" value="1"/>
</dbReference>
<gene>
    <name evidence="3" type="ORF">LY90DRAFT_704639</name>
</gene>
<dbReference type="CDD" id="cd03039">
    <property type="entry name" value="GST_N_Sigma_like"/>
    <property type="match status" value="1"/>
</dbReference>
<dbReference type="InterPro" id="IPR036282">
    <property type="entry name" value="Glutathione-S-Trfase_C_sf"/>
</dbReference>
<accession>A0A1Y2BRD0</accession>
<dbReference type="InterPro" id="IPR050213">
    <property type="entry name" value="GST_superfamily"/>
</dbReference>
<dbReference type="STRING" id="1754190.A0A1Y2BRD0"/>
<dbReference type="InterPro" id="IPR004046">
    <property type="entry name" value="GST_C"/>
</dbReference>
<dbReference type="GO" id="GO:0006749">
    <property type="term" value="P:glutathione metabolic process"/>
    <property type="evidence" value="ECO:0007669"/>
    <property type="project" value="TreeGrafter"/>
</dbReference>
<dbReference type="PANTHER" id="PTHR11571">
    <property type="entry name" value="GLUTATHIONE S-TRANSFERASE"/>
    <property type="match status" value="1"/>
</dbReference>
<evidence type="ECO:0000259" key="1">
    <source>
        <dbReference type="PROSITE" id="PS50404"/>
    </source>
</evidence>
<dbReference type="Gene3D" id="3.40.30.10">
    <property type="entry name" value="Glutaredoxin"/>
    <property type="match status" value="1"/>
</dbReference>
<feature type="domain" description="GST N-terminal" evidence="1">
    <location>
        <begin position="3"/>
        <end position="86"/>
    </location>
</feature>
<evidence type="ECO:0000313" key="3">
    <source>
        <dbReference type="EMBL" id="ORY37302.1"/>
    </source>
</evidence>
<dbReference type="SFLD" id="SFLDS00019">
    <property type="entry name" value="Glutathione_Transferase_(cytos"/>
    <property type="match status" value="1"/>
</dbReference>
<dbReference type="SUPFAM" id="SSF47616">
    <property type="entry name" value="GST C-terminal domain-like"/>
    <property type="match status" value="1"/>
</dbReference>